<evidence type="ECO:0000256" key="2">
    <source>
        <dbReference type="ARBA" id="ARBA00006386"/>
    </source>
</evidence>
<dbReference type="RefSeq" id="WP_132319985.1">
    <property type="nucleotide sequence ID" value="NZ_FWZT01000011.1"/>
</dbReference>
<accession>A0A1Y6C5I5</accession>
<evidence type="ECO:0000313" key="10">
    <source>
        <dbReference type="EMBL" id="SMF38361.1"/>
    </source>
</evidence>
<keyword evidence="6 8" id="KW-1133">Transmembrane helix</keyword>
<dbReference type="AlphaFoldDB" id="A0A1Y6C5I5"/>
<dbReference type="SUPFAM" id="SSF69318">
    <property type="entry name" value="Integrin alpha N-terminal domain"/>
    <property type="match status" value="1"/>
</dbReference>
<evidence type="ECO:0000256" key="1">
    <source>
        <dbReference type="ARBA" id="ARBA00004651"/>
    </source>
</evidence>
<evidence type="ECO:0000256" key="6">
    <source>
        <dbReference type="ARBA" id="ARBA00022989"/>
    </source>
</evidence>
<dbReference type="Pfam" id="PF07593">
    <property type="entry name" value="UnbV_ASPIC"/>
    <property type="match status" value="1"/>
</dbReference>
<dbReference type="EMBL" id="FWZT01000011">
    <property type="protein sequence ID" value="SMF38361.1"/>
    <property type="molecule type" value="Genomic_DNA"/>
</dbReference>
<reference evidence="11" key="1">
    <citation type="submission" date="2017-04" db="EMBL/GenBank/DDBJ databases">
        <authorList>
            <person name="Varghese N."/>
            <person name="Submissions S."/>
        </authorList>
    </citation>
    <scope>NUCLEOTIDE SEQUENCE [LARGE SCALE GENOMIC DNA]</scope>
    <source>
        <strain evidence="11">RKEM611</strain>
    </source>
</reference>
<dbReference type="GO" id="GO:0005886">
    <property type="term" value="C:plasma membrane"/>
    <property type="evidence" value="ECO:0007669"/>
    <property type="project" value="UniProtKB-SubCell"/>
</dbReference>
<gene>
    <name evidence="10" type="ORF">SAMN06296036_111154</name>
</gene>
<feature type="transmembrane region" description="Helical" evidence="8">
    <location>
        <begin position="274"/>
        <end position="297"/>
    </location>
</feature>
<dbReference type="Gene3D" id="2.130.10.130">
    <property type="entry name" value="Integrin alpha, N-terminal"/>
    <property type="match status" value="1"/>
</dbReference>
<evidence type="ECO:0000256" key="8">
    <source>
        <dbReference type="SAM" id="Phobius"/>
    </source>
</evidence>
<proteinExistence type="inferred from homology"/>
<feature type="transmembrane region" description="Helical" evidence="8">
    <location>
        <begin position="336"/>
        <end position="355"/>
    </location>
</feature>
<dbReference type="InterPro" id="IPR027039">
    <property type="entry name" value="Crtac1"/>
</dbReference>
<dbReference type="STRING" id="1513793.SAMN06296036_111154"/>
<feature type="domain" description="ASPIC/UnbV" evidence="9">
    <location>
        <begin position="956"/>
        <end position="1021"/>
    </location>
</feature>
<evidence type="ECO:0000256" key="3">
    <source>
        <dbReference type="ARBA" id="ARBA00022475"/>
    </source>
</evidence>
<dbReference type="Proteomes" id="UP000192907">
    <property type="component" value="Unassembled WGS sequence"/>
</dbReference>
<evidence type="ECO:0000256" key="4">
    <source>
        <dbReference type="ARBA" id="ARBA00022692"/>
    </source>
</evidence>
<keyword evidence="7 8" id="KW-0472">Membrane</keyword>
<keyword evidence="4 8" id="KW-0812">Transmembrane</keyword>
<evidence type="ECO:0000256" key="5">
    <source>
        <dbReference type="ARBA" id="ARBA00022729"/>
    </source>
</evidence>
<keyword evidence="3" id="KW-1003">Cell membrane</keyword>
<feature type="transmembrane region" description="Helical" evidence="8">
    <location>
        <begin position="309"/>
        <end position="329"/>
    </location>
</feature>
<evidence type="ECO:0000313" key="11">
    <source>
        <dbReference type="Proteomes" id="UP000192907"/>
    </source>
</evidence>
<keyword evidence="11" id="KW-1185">Reference proteome</keyword>
<dbReference type="OrthoDB" id="5297030at2"/>
<dbReference type="PANTHER" id="PTHR16026">
    <property type="entry name" value="CARTILAGE ACIDIC PROTEIN 1"/>
    <property type="match status" value="1"/>
</dbReference>
<dbReference type="Pfam" id="PF13517">
    <property type="entry name" value="FG-GAP_3"/>
    <property type="match status" value="3"/>
</dbReference>
<feature type="transmembrane region" description="Helical" evidence="8">
    <location>
        <begin position="79"/>
        <end position="97"/>
    </location>
</feature>
<feature type="transmembrane region" description="Helical" evidence="8">
    <location>
        <begin position="142"/>
        <end position="167"/>
    </location>
</feature>
<protein>
    <submittedName>
        <fullName evidence="10">Uncharacterized membrane protein YraQ, UPF0718 family</fullName>
    </submittedName>
</protein>
<feature type="transmembrane region" description="Helical" evidence="8">
    <location>
        <begin position="7"/>
        <end position="26"/>
    </location>
</feature>
<name>A0A1Y6C5I5_9BACT</name>
<dbReference type="InterPro" id="IPR013517">
    <property type="entry name" value="FG-GAP"/>
</dbReference>
<feature type="transmembrane region" description="Helical" evidence="8">
    <location>
        <begin position="240"/>
        <end position="262"/>
    </location>
</feature>
<sequence>MILYPKRFAFVALLISFITISFWTGSRYPALNQKAMMAESASVADTIAAFPILEVKDEFPMWKKIAYTTVNWANDNKKGMTFGVIIGGLFLTLFNYLQFRQKGNKMLKTFYGFLLGSPLGVCVNCAAPVFKGVLQSKQAELAFAMMISSPTMNMVVLTMLFSLFPFYMAVTKTLFVLIVIFAGVPLISTLLGADHQLKDWLKLEKEDVNLGQNCDVKHREPYGEAIFGFLKDIFRNIKFIIVRTVPLMLVAGFLGSVVSHLVSLDTIMAGGGIGVVLLVAAVGLFLPVPVAFDIILVNALFTAGMAPNLTLILLCTLGIYSSYSFMITWQSASKQWATGLSAVIFLMAVALGLTGDQLHRVFYLEPNIEAYKTMRGAPEAVVMEEDEILVEEQEPAKPLIFQSVWQKGNVIVEGAPFQVKTNQEGRFARSEGQFFGLREGFAYGIRDYPDPFWIGRGTGSGDFNGDGWQDVAFGSDTGIKLYRNVGGLFEKVLLTVKTSRYRVYSVAFIDWNNDGWLDLFFTTYLKGNFVIYNKNGVFSSELEPVPNNKGILTVSPSFGDFDRNGFPDIYNANMALGIVTGFHHYGPGRQNSITFNHGDRYQEAPLDQVDGESMASLVSDFNQDGWLDIYVNNDFTVPDYLYFGKSGGLALASRDAMAKMKSPFFSMSIDSGDLNNDGTMDYVSSGTIETAKFLADQREIDGVPYKDYSIFKNDESWCESIQEAGFRQRCLADRKLNKRINLKQKPKLDVAECSKIKESADREDCLLAVMWMIVTSNQPVDNCQEKFGFDQTIREVCDLHKARKAPLARDLFQQYMAQEDKAHIYLGDGHGSFRAMPVAHPGGWTWSMKIADLDNDGWLDIFNAEGAVREGQFGFNVLLHNQEGKGFEQRQFSWGMVDDFGMFSFSYIDFDHDGDLDIIANSAVGPVRLYENRLNNNNRLAVMVNQKTGNYYGLHSKIQITTGSGRTYLREIKAGGGYQSFDAPIAYFGLGEDEQIQKIVLSIPGREAIEINEKLPANQLYRISIQ</sequence>
<dbReference type="InterPro" id="IPR028994">
    <property type="entry name" value="Integrin_alpha_N"/>
</dbReference>
<organism evidence="10 11">
    <name type="scientific">Pseudobacteriovorax antillogorgiicola</name>
    <dbReference type="NCBI Taxonomy" id="1513793"/>
    <lineage>
        <taxon>Bacteria</taxon>
        <taxon>Pseudomonadati</taxon>
        <taxon>Bdellovibrionota</taxon>
        <taxon>Oligoflexia</taxon>
        <taxon>Oligoflexales</taxon>
        <taxon>Pseudobacteriovoracaceae</taxon>
        <taxon>Pseudobacteriovorax</taxon>
    </lineage>
</organism>
<keyword evidence="5" id="KW-0732">Signal</keyword>
<comment type="similarity">
    <text evidence="2">Belongs to the UPF0718 family.</text>
</comment>
<feature type="transmembrane region" description="Helical" evidence="8">
    <location>
        <begin position="174"/>
        <end position="193"/>
    </location>
</feature>
<dbReference type="InterPro" id="IPR005524">
    <property type="entry name" value="DUF318"/>
</dbReference>
<comment type="subcellular location">
    <subcellularLocation>
        <location evidence="1">Cell membrane</location>
        <topology evidence="1">Multi-pass membrane protein</topology>
    </subcellularLocation>
</comment>
<dbReference type="Pfam" id="PF03773">
    <property type="entry name" value="ArsP_1"/>
    <property type="match status" value="1"/>
</dbReference>
<evidence type="ECO:0000256" key="7">
    <source>
        <dbReference type="ARBA" id="ARBA00023136"/>
    </source>
</evidence>
<feature type="transmembrane region" description="Helical" evidence="8">
    <location>
        <begin position="109"/>
        <end position="130"/>
    </location>
</feature>
<dbReference type="PANTHER" id="PTHR16026:SF0">
    <property type="entry name" value="CARTILAGE ACIDIC PROTEIN 1"/>
    <property type="match status" value="1"/>
</dbReference>
<dbReference type="InterPro" id="IPR011519">
    <property type="entry name" value="UnbV_ASPIC"/>
</dbReference>
<evidence type="ECO:0000259" key="9">
    <source>
        <dbReference type="Pfam" id="PF07593"/>
    </source>
</evidence>